<evidence type="ECO:0000256" key="4">
    <source>
        <dbReference type="ARBA" id="ARBA00022989"/>
    </source>
</evidence>
<accession>A0A6I9WK59</accession>
<dbReference type="RefSeq" id="XP_011632134.2">
    <property type="nucleotide sequence ID" value="XM_011633832.2"/>
</dbReference>
<dbReference type="AlphaFoldDB" id="A0A6I9WK59"/>
<dbReference type="PANTHER" id="PTHR13624">
    <property type="entry name" value="RE42071P"/>
    <property type="match status" value="1"/>
</dbReference>
<feature type="transmembrane region" description="Helical" evidence="7">
    <location>
        <begin position="30"/>
        <end position="48"/>
    </location>
</feature>
<evidence type="ECO:0000256" key="5">
    <source>
        <dbReference type="ARBA" id="ARBA00023136"/>
    </source>
</evidence>
<dbReference type="Pfam" id="PF10268">
    <property type="entry name" value="Tmemb_161AB"/>
    <property type="match status" value="1"/>
</dbReference>
<reference evidence="10" key="1">
    <citation type="submission" date="2025-08" db="UniProtKB">
        <authorList>
            <consortium name="RefSeq"/>
        </authorList>
    </citation>
    <scope>IDENTIFICATION</scope>
</reference>
<feature type="transmembrane region" description="Helical" evidence="7">
    <location>
        <begin position="126"/>
        <end position="146"/>
    </location>
</feature>
<evidence type="ECO:0000256" key="6">
    <source>
        <dbReference type="ARBA" id="ARBA00023180"/>
    </source>
</evidence>
<feature type="signal peptide" evidence="8">
    <location>
        <begin position="1"/>
        <end position="21"/>
    </location>
</feature>
<sequence length="229" mass="25961">MVVLGFAFKVLLSLWLQYFKGEESIGERSTCIVTGFVYLLIAMMILIVDENKLEIGLEKAYISFNHSASQFLDTQGLSSTGPASKIVLKFFLAIWCGLLGSLFTFPGLRVSKMHWDTLRYYKDHKLLLLIANISYVSPLLLVSLWITPISKDYLTVRIFSGMTSPLMTVERFESLRLIIIIAAGLLKIVLMPIYLQSYLNLAIQRIEIQKKEAGRITNIDLQKKVCVIT</sequence>
<keyword evidence="3 7" id="KW-0812">Transmembrane</keyword>
<dbReference type="GO" id="GO:0016020">
    <property type="term" value="C:membrane"/>
    <property type="evidence" value="ECO:0007669"/>
    <property type="project" value="UniProtKB-SubCell"/>
</dbReference>
<comment type="similarity">
    <text evidence="2">Belongs to the TMEM161 family.</text>
</comment>
<comment type="subcellular location">
    <subcellularLocation>
        <location evidence="1">Membrane</location>
        <topology evidence="1">Multi-pass membrane protein</topology>
    </subcellularLocation>
</comment>
<dbReference type="Proteomes" id="UP000504615">
    <property type="component" value="Unplaced"/>
</dbReference>
<dbReference type="OrthoDB" id="784140at2759"/>
<dbReference type="InterPro" id="IPR019395">
    <property type="entry name" value="Transmembrane_161A/B"/>
</dbReference>
<feature type="transmembrane region" description="Helical" evidence="7">
    <location>
        <begin position="175"/>
        <end position="195"/>
    </location>
</feature>
<feature type="chain" id="PRO_5026980102" evidence="8">
    <location>
        <begin position="22"/>
        <end position="229"/>
    </location>
</feature>
<keyword evidence="6" id="KW-0325">Glycoprotein</keyword>
<organism evidence="9 10">
    <name type="scientific">Pogonomyrmex barbatus</name>
    <name type="common">red harvester ant</name>
    <dbReference type="NCBI Taxonomy" id="144034"/>
    <lineage>
        <taxon>Eukaryota</taxon>
        <taxon>Metazoa</taxon>
        <taxon>Ecdysozoa</taxon>
        <taxon>Arthropoda</taxon>
        <taxon>Hexapoda</taxon>
        <taxon>Insecta</taxon>
        <taxon>Pterygota</taxon>
        <taxon>Neoptera</taxon>
        <taxon>Endopterygota</taxon>
        <taxon>Hymenoptera</taxon>
        <taxon>Apocrita</taxon>
        <taxon>Aculeata</taxon>
        <taxon>Formicoidea</taxon>
        <taxon>Formicidae</taxon>
        <taxon>Myrmicinae</taxon>
        <taxon>Pogonomyrmex</taxon>
    </lineage>
</organism>
<evidence type="ECO:0000256" key="7">
    <source>
        <dbReference type="SAM" id="Phobius"/>
    </source>
</evidence>
<feature type="transmembrane region" description="Helical" evidence="7">
    <location>
        <begin position="86"/>
        <end position="105"/>
    </location>
</feature>
<keyword evidence="8" id="KW-0732">Signal</keyword>
<evidence type="ECO:0000256" key="2">
    <source>
        <dbReference type="ARBA" id="ARBA00009706"/>
    </source>
</evidence>
<evidence type="ECO:0000256" key="3">
    <source>
        <dbReference type="ARBA" id="ARBA00022692"/>
    </source>
</evidence>
<keyword evidence="9" id="KW-1185">Reference proteome</keyword>
<keyword evidence="5 7" id="KW-0472">Membrane</keyword>
<proteinExistence type="inferred from homology"/>
<dbReference type="KEGG" id="pbar:105423882"/>
<keyword evidence="4 7" id="KW-1133">Transmembrane helix</keyword>
<name>A0A6I9WK59_9HYME</name>
<evidence type="ECO:0000313" key="9">
    <source>
        <dbReference type="Proteomes" id="UP000504615"/>
    </source>
</evidence>
<evidence type="ECO:0000256" key="8">
    <source>
        <dbReference type="SAM" id="SignalP"/>
    </source>
</evidence>
<dbReference type="PANTHER" id="PTHR13624:SF6">
    <property type="entry name" value="EMEI"/>
    <property type="match status" value="1"/>
</dbReference>
<gene>
    <name evidence="10" type="primary">LOC105423882</name>
</gene>
<protein>
    <submittedName>
        <fullName evidence="10">Transmembrane protein 161B</fullName>
    </submittedName>
</protein>
<evidence type="ECO:0000256" key="1">
    <source>
        <dbReference type="ARBA" id="ARBA00004141"/>
    </source>
</evidence>
<evidence type="ECO:0000313" key="10">
    <source>
        <dbReference type="RefSeq" id="XP_011632134.2"/>
    </source>
</evidence>
<dbReference type="GeneID" id="105423882"/>